<dbReference type="EMBL" id="QSBY01000009">
    <property type="protein sequence ID" value="RHW70659.1"/>
    <property type="molecule type" value="Genomic_DNA"/>
</dbReference>
<gene>
    <name evidence="1" type="ORF">DPX39_090041600</name>
</gene>
<dbReference type="Proteomes" id="UP000266743">
    <property type="component" value="Chromosome 9"/>
</dbReference>
<evidence type="ECO:0000313" key="1">
    <source>
        <dbReference type="EMBL" id="RHW70659.1"/>
    </source>
</evidence>
<comment type="caution">
    <text evidence="1">The sequence shown here is derived from an EMBL/GenBank/DDBJ whole genome shotgun (WGS) entry which is preliminary data.</text>
</comment>
<sequence length="109" mass="12547">MYTCSVVEWVAVSLEMWHQLQPAPSLDTAFRICSLTAMPRLHNPLSCNRWHNKLVTVPVQLMSKLMQNVWKQMKAIRHLVNGHGKPLHSVKVSSNQLNKFSVWERGKGE</sequence>
<protein>
    <submittedName>
        <fullName evidence="1">Uncharacterized protein</fullName>
    </submittedName>
</protein>
<organism evidence="1">
    <name type="scientific">Trypanosoma brucei equiperdum</name>
    <dbReference type="NCBI Taxonomy" id="630700"/>
    <lineage>
        <taxon>Eukaryota</taxon>
        <taxon>Discoba</taxon>
        <taxon>Euglenozoa</taxon>
        <taxon>Kinetoplastea</taxon>
        <taxon>Metakinetoplastina</taxon>
        <taxon>Trypanosomatida</taxon>
        <taxon>Trypanosomatidae</taxon>
        <taxon>Trypanosoma</taxon>
    </lineage>
</organism>
<proteinExistence type="predicted"/>
<name>A0A3L6L286_9TRYP</name>
<accession>A0A3L6L286</accession>
<reference evidence="1" key="1">
    <citation type="submission" date="2018-09" db="EMBL/GenBank/DDBJ databases">
        <title>whole genome sequence of T. equiperdum IVM-t1 strain.</title>
        <authorList>
            <person name="Suganuma K."/>
        </authorList>
    </citation>
    <scope>NUCLEOTIDE SEQUENCE [LARGE SCALE GENOMIC DNA]</scope>
    <source>
        <strain evidence="1">IVM-t1</strain>
    </source>
</reference>
<dbReference type="AlphaFoldDB" id="A0A3L6L286"/>